<keyword evidence="6" id="KW-0472">Membrane</keyword>
<keyword evidence="6" id="KW-0812">Transmembrane</keyword>
<evidence type="ECO:0000256" key="1">
    <source>
        <dbReference type="ARBA" id="ARBA00022512"/>
    </source>
</evidence>
<keyword evidence="2" id="KW-0964">Secreted</keyword>
<reference evidence="8 9" key="1">
    <citation type="journal article" date="2015" name="Genome Announc.">
        <title>Expanding the biotechnology potential of lactobacilli through comparative genomics of 213 strains and associated genera.</title>
        <authorList>
            <person name="Sun Z."/>
            <person name="Harris H.M."/>
            <person name="McCann A."/>
            <person name="Guo C."/>
            <person name="Argimon S."/>
            <person name="Zhang W."/>
            <person name="Yang X."/>
            <person name="Jeffery I.B."/>
            <person name="Cooney J.C."/>
            <person name="Kagawa T.F."/>
            <person name="Liu W."/>
            <person name="Song Y."/>
            <person name="Salvetti E."/>
            <person name="Wrobel A."/>
            <person name="Rasinkangas P."/>
            <person name="Parkhill J."/>
            <person name="Rea M.C."/>
            <person name="O'Sullivan O."/>
            <person name="Ritari J."/>
            <person name="Douillard F.P."/>
            <person name="Paul Ross R."/>
            <person name="Yang R."/>
            <person name="Briner A.E."/>
            <person name="Felis G.E."/>
            <person name="de Vos W.M."/>
            <person name="Barrangou R."/>
            <person name="Klaenhammer T.R."/>
            <person name="Caufield P.W."/>
            <person name="Cui Y."/>
            <person name="Zhang H."/>
            <person name="O'Toole P.W."/>
        </authorList>
    </citation>
    <scope>NUCLEOTIDE SEQUENCE [LARGE SCALE GENOMIC DNA]</scope>
    <source>
        <strain evidence="8 9">DSM 23927</strain>
    </source>
</reference>
<keyword evidence="9" id="KW-1185">Reference proteome</keyword>
<dbReference type="RefSeq" id="WP_057894773.1">
    <property type="nucleotide sequence ID" value="NZ_AYZQ01000003.1"/>
</dbReference>
<dbReference type="InterPro" id="IPR019931">
    <property type="entry name" value="LPXTG_anchor"/>
</dbReference>
<dbReference type="PROSITE" id="PS50847">
    <property type="entry name" value="GRAM_POS_ANCHORING"/>
    <property type="match status" value="1"/>
</dbReference>
<evidence type="ECO:0000256" key="2">
    <source>
        <dbReference type="ARBA" id="ARBA00022525"/>
    </source>
</evidence>
<dbReference type="PATRIC" id="fig|1423727.3.peg.1515"/>
<protein>
    <recommendedName>
        <fullName evidence="7">Gram-positive cocci surface proteins LPxTG domain-containing protein</fullName>
    </recommendedName>
</protein>
<feature type="domain" description="Gram-positive cocci surface proteins LPxTG" evidence="7">
    <location>
        <begin position="58"/>
        <end position="95"/>
    </location>
</feature>
<evidence type="ECO:0000256" key="3">
    <source>
        <dbReference type="ARBA" id="ARBA00022729"/>
    </source>
</evidence>
<keyword evidence="6" id="KW-1133">Transmembrane helix</keyword>
<dbReference type="EMBL" id="AYZQ01000003">
    <property type="protein sequence ID" value="KRM71834.1"/>
    <property type="molecule type" value="Genomic_DNA"/>
</dbReference>
<evidence type="ECO:0000256" key="4">
    <source>
        <dbReference type="ARBA" id="ARBA00023088"/>
    </source>
</evidence>
<feature type="transmembrane region" description="Helical" evidence="6">
    <location>
        <begin position="67"/>
        <end position="88"/>
    </location>
</feature>
<feature type="compositionally biased region" description="Polar residues" evidence="5">
    <location>
        <begin position="31"/>
        <end position="49"/>
    </location>
</feature>
<dbReference type="Proteomes" id="UP000051672">
    <property type="component" value="Unassembled WGS sequence"/>
</dbReference>
<keyword evidence="4" id="KW-0572">Peptidoglycan-anchor</keyword>
<organism evidence="8 9">
    <name type="scientific">Lacticaseibacillus brantae DSM 23927</name>
    <dbReference type="NCBI Taxonomy" id="1423727"/>
    <lineage>
        <taxon>Bacteria</taxon>
        <taxon>Bacillati</taxon>
        <taxon>Bacillota</taxon>
        <taxon>Bacilli</taxon>
        <taxon>Lactobacillales</taxon>
        <taxon>Lactobacillaceae</taxon>
        <taxon>Lacticaseibacillus</taxon>
    </lineage>
</organism>
<evidence type="ECO:0000259" key="7">
    <source>
        <dbReference type="PROSITE" id="PS50847"/>
    </source>
</evidence>
<keyword evidence="3" id="KW-0732">Signal</keyword>
<evidence type="ECO:0000313" key="8">
    <source>
        <dbReference type="EMBL" id="KRM71834.1"/>
    </source>
</evidence>
<comment type="caution">
    <text evidence="8">The sequence shown here is derived from an EMBL/GenBank/DDBJ whole genome shotgun (WGS) entry which is preliminary data.</text>
</comment>
<proteinExistence type="predicted"/>
<sequence length="95" mass="9720">MFYNVGGNQWIAAHSVTLHGGKLIITNTSASTVQASNTSAPVTKSSNVAVNAEDSSALPETGDEQQAGMSVMGTILLGLMGLGSNVGLKGKERQD</sequence>
<evidence type="ECO:0000256" key="5">
    <source>
        <dbReference type="SAM" id="MobiDB-lite"/>
    </source>
</evidence>
<accession>A0A0R2AYJ3</accession>
<evidence type="ECO:0000256" key="6">
    <source>
        <dbReference type="SAM" id="Phobius"/>
    </source>
</evidence>
<gene>
    <name evidence="8" type="ORF">FC34_GL001495</name>
</gene>
<dbReference type="AlphaFoldDB" id="A0A0R2AYJ3"/>
<evidence type="ECO:0000313" key="9">
    <source>
        <dbReference type="Proteomes" id="UP000051672"/>
    </source>
</evidence>
<feature type="region of interest" description="Disordered" evidence="5">
    <location>
        <begin position="31"/>
        <end position="65"/>
    </location>
</feature>
<name>A0A0R2AYJ3_9LACO</name>
<keyword evidence="1" id="KW-0134">Cell wall</keyword>
<dbReference type="NCBIfam" id="TIGR01167">
    <property type="entry name" value="LPXTG_anchor"/>
    <property type="match status" value="1"/>
</dbReference>